<reference evidence="3" key="1">
    <citation type="journal article" date="2019" name="Int. J. Syst. Evol. Microbiol.">
        <title>The Global Catalogue of Microorganisms (GCM) 10K type strain sequencing project: providing services to taxonomists for standard genome sequencing and annotation.</title>
        <authorList>
            <consortium name="The Broad Institute Genomics Platform"/>
            <consortium name="The Broad Institute Genome Sequencing Center for Infectious Disease"/>
            <person name="Wu L."/>
            <person name="Ma J."/>
        </authorList>
    </citation>
    <scope>NUCLEOTIDE SEQUENCE [LARGE SCALE GENOMIC DNA]</scope>
    <source>
        <strain evidence="3">CCUG 70865</strain>
    </source>
</reference>
<dbReference type="InterPro" id="IPR048987">
    <property type="entry name" value="PIN-TPR-GreABC"/>
</dbReference>
<organism evidence="2 3">
    <name type="scientific">Flavobacterium artemisiae</name>
    <dbReference type="NCBI Taxonomy" id="2126556"/>
    <lineage>
        <taxon>Bacteria</taxon>
        <taxon>Pseudomonadati</taxon>
        <taxon>Bacteroidota</taxon>
        <taxon>Flavobacteriia</taxon>
        <taxon>Flavobacteriales</taxon>
        <taxon>Flavobacteriaceae</taxon>
        <taxon>Flavobacterium</taxon>
    </lineage>
</organism>
<evidence type="ECO:0000313" key="2">
    <source>
        <dbReference type="EMBL" id="MFD1605268.1"/>
    </source>
</evidence>
<name>A0ABW4HIP8_9FLAO</name>
<dbReference type="InterPro" id="IPR011990">
    <property type="entry name" value="TPR-like_helical_dom_sf"/>
</dbReference>
<dbReference type="Proteomes" id="UP001597138">
    <property type="component" value="Unassembled WGS sequence"/>
</dbReference>
<evidence type="ECO:0000313" key="3">
    <source>
        <dbReference type="Proteomes" id="UP001597138"/>
    </source>
</evidence>
<protein>
    <recommendedName>
        <fullName evidence="1">PIN domain-containing protein</fullName>
    </recommendedName>
</protein>
<dbReference type="Pfam" id="PF20698">
    <property type="entry name" value="PIN-TPR-GreABC"/>
    <property type="match status" value="1"/>
</dbReference>
<accession>A0ABW4HIP8</accession>
<sequence>MEINNANFGQIDSQGGPIHIGNQVNNIFIGLGDLLSEYKGQLKTIESLLDQFKVKTAFDILLDLEKRVHENEHPHKNKILSKICYLKGTCKRELPDLTPDVAAMDFITAYQLCNTDPEIRERACVEYLNLEEKDKAAAFAEEILKTEPYNLSAWYVKALTAADLKVFIPSIPAAVLSQYNFQLGLVQHIVVTGQLLFFEDLSDYGLSLKIDFSKYTKLTFVSLEAWRITIDLAINKFLNEYSQKYICGDDFIYNNSLTIDDAIQILGTYVETLQNTEMGELIVHQQFFLSYLRYLRSNDERQPDILKSLYPRIHKDLWFYTFCFCQVLNHQKEYQYSLDCVLQYEANGGELYSEIYLFKGALFHLNGRSAEVIDIFADYLNSLEVIEERNGLNIINAFLSILYKKLEEDILELQLARIKKKEFKNEQLKSLLEIIITTRFLKNFDRKEIFGKLSSLQEFTEFDIKWKTLIAESFNSIGKRKEAIEYLRTFLDKKKISETLRFYIILLHEQLCDRNDQERGFYVELLELLKFWRENTYSPDRQLLEYEHNLYNAINDFDEIEKIDQYLYENFPANEQYILSYLHILERRRNITKIKEVSDKIDWEIDNEAFGVAISMILIRTEADTDRGFSLLFKLACNTLNTEARRNYFASQIFLKEHKYFKSYQTVELGRWVTYYVGEKKEYIKIEKESGLQKDFLGRKCGETFTTSIGVSHKITTIYIHEILNDAWHLFRTIQDEAANPVNELGFESLPTPENPEDLIEFFKSHFGPLGLKDKEFKDRSLEDYFNYRLGFSEISRMVFGENYIDAYMHLTGNPAFKFTTIPLLLSRPIPEKHHSLDFALDFSALMLFYSLQKELGFEFKHRFTVSFLVKDKIEMEIFELANSAPSSMTLQITPQSVTKFDTPEDFNQKRILFLKDILKWIEDNCKIDLVAEKLNVVRKLAPKEGMEGMMEILVDSMCIGDREDSLLISSDSTLYLATRSTIGNIISPESYLNRFYPEKCGNDFYSFLLKSNYIGINIIFDTLKTEFYQYLAGGKNYYNLCLQNLQYNVHLNPDIVVMLSRFLKDLYIMPLLKPEQQDQHAQVLLSRALFGMPKEIAINLGRQLGVDFKLLGNKYVQVMSVLNSFF</sequence>
<proteinExistence type="predicted"/>
<dbReference type="SUPFAM" id="SSF48452">
    <property type="entry name" value="TPR-like"/>
    <property type="match status" value="1"/>
</dbReference>
<comment type="caution">
    <text evidence="2">The sequence shown here is derived from an EMBL/GenBank/DDBJ whole genome shotgun (WGS) entry which is preliminary data.</text>
</comment>
<dbReference type="RefSeq" id="WP_379813070.1">
    <property type="nucleotide sequence ID" value="NZ_JBHUDZ010000018.1"/>
</dbReference>
<keyword evidence="3" id="KW-1185">Reference proteome</keyword>
<gene>
    <name evidence="2" type="ORF">ACFSC2_21205</name>
</gene>
<evidence type="ECO:0000259" key="1">
    <source>
        <dbReference type="Pfam" id="PF20698"/>
    </source>
</evidence>
<dbReference type="EMBL" id="JBHUDZ010000018">
    <property type="protein sequence ID" value="MFD1605268.1"/>
    <property type="molecule type" value="Genomic_DNA"/>
</dbReference>
<feature type="domain" description="PIN" evidence="1">
    <location>
        <begin position="841"/>
        <end position="977"/>
    </location>
</feature>